<dbReference type="PANTHER" id="PTHR30363">
    <property type="entry name" value="HTH-TYPE TRANSCRIPTIONAL REGULATOR SRLR-RELATED"/>
    <property type="match status" value="1"/>
</dbReference>
<dbReference type="SMART" id="SM01134">
    <property type="entry name" value="DeoRC"/>
    <property type="match status" value="1"/>
</dbReference>
<dbReference type="InterPro" id="IPR037171">
    <property type="entry name" value="NagB/RpiA_transferase-like"/>
</dbReference>
<sequence>MLKEERQKIIVDTVNQLGIIRVSDLTEKLEATEMTLRRDLKYLEEQGFLVRIHGGARSKDNIKFEELSLNEKRNINIDRKIEVAKIAASLIKENDIVYIGPGTTNEYIYDYIKVSYAKIITNSLNILDKFKDDSRFEVILIGGKLRMKTSTLVGSFTNKALSKIRVKSAFIGANGISEDNVMTSNEDEGVCQSIIMNNAIGRYVVCDSTKIEKEDFYTLYKLEDVTALVTDSKLDGSLKSKYLKYCKIIDRIEEE</sequence>
<dbReference type="InterPro" id="IPR036390">
    <property type="entry name" value="WH_DNA-bd_sf"/>
</dbReference>
<dbReference type="GO" id="GO:0016740">
    <property type="term" value="F:transferase activity"/>
    <property type="evidence" value="ECO:0007669"/>
    <property type="project" value="UniProtKB-KW"/>
</dbReference>
<dbReference type="GO" id="GO:0003700">
    <property type="term" value="F:DNA-binding transcription factor activity"/>
    <property type="evidence" value="ECO:0007669"/>
    <property type="project" value="InterPro"/>
</dbReference>
<evidence type="ECO:0000259" key="7">
    <source>
        <dbReference type="PROSITE" id="PS51000"/>
    </source>
</evidence>
<dbReference type="AlphaFoldDB" id="A0A1S8NJ79"/>
<keyword evidence="5" id="KW-0804">Transcription</keyword>
<comment type="function">
    <text evidence="6">Repressor of the lactose catabolism operon. Galactose-6-phosphate is the inducer.</text>
</comment>
<organism evidence="8 9">
    <name type="scientific">Clostridium saccharobutylicum</name>
    <dbReference type="NCBI Taxonomy" id="169679"/>
    <lineage>
        <taxon>Bacteria</taxon>
        <taxon>Bacillati</taxon>
        <taxon>Bacillota</taxon>
        <taxon>Clostridia</taxon>
        <taxon>Eubacteriales</taxon>
        <taxon>Clostridiaceae</taxon>
        <taxon>Clostridium</taxon>
    </lineage>
</organism>
<evidence type="ECO:0000256" key="5">
    <source>
        <dbReference type="ARBA" id="ARBA00023163"/>
    </source>
</evidence>
<dbReference type="InterPro" id="IPR050313">
    <property type="entry name" value="Carb_Metab_HTH_regulators"/>
</dbReference>
<dbReference type="PRINTS" id="PR00037">
    <property type="entry name" value="HTHLACR"/>
</dbReference>
<dbReference type="Gene3D" id="3.40.50.1360">
    <property type="match status" value="1"/>
</dbReference>
<dbReference type="EMBL" id="LZYZ01000001">
    <property type="protein sequence ID" value="OOM16433.1"/>
    <property type="molecule type" value="Genomic_DNA"/>
</dbReference>
<dbReference type="PROSITE" id="PS00894">
    <property type="entry name" value="HTH_DEOR_1"/>
    <property type="match status" value="1"/>
</dbReference>
<evidence type="ECO:0000313" key="9">
    <source>
        <dbReference type="Proteomes" id="UP000191154"/>
    </source>
</evidence>
<dbReference type="PANTHER" id="PTHR30363:SF4">
    <property type="entry name" value="GLYCEROL-3-PHOSPHATE REGULON REPRESSOR"/>
    <property type="match status" value="1"/>
</dbReference>
<dbReference type="STRING" id="169679.CSACC_40910"/>
<dbReference type="PROSITE" id="PS51000">
    <property type="entry name" value="HTH_DEOR_2"/>
    <property type="match status" value="1"/>
</dbReference>
<dbReference type="SUPFAM" id="SSF46785">
    <property type="entry name" value="Winged helix' DNA-binding domain"/>
    <property type="match status" value="1"/>
</dbReference>
<dbReference type="SUPFAM" id="SSF100950">
    <property type="entry name" value="NagB/RpiA/CoA transferase-like"/>
    <property type="match status" value="1"/>
</dbReference>
<comment type="caution">
    <text evidence="8">The sequence shown here is derived from an EMBL/GenBank/DDBJ whole genome shotgun (WGS) entry which is preliminary data.</text>
</comment>
<dbReference type="InterPro" id="IPR018356">
    <property type="entry name" value="Tscrpt_reg_HTH_DeoR_CS"/>
</dbReference>
<protein>
    <recommendedName>
        <fullName evidence="1">Lactose phosphotransferase system repressor</fullName>
    </recommendedName>
</protein>
<dbReference type="Pfam" id="PF08220">
    <property type="entry name" value="HTH_DeoR"/>
    <property type="match status" value="1"/>
</dbReference>
<evidence type="ECO:0000256" key="6">
    <source>
        <dbReference type="ARBA" id="ARBA00024937"/>
    </source>
</evidence>
<dbReference type="SMART" id="SM00420">
    <property type="entry name" value="HTH_DEOR"/>
    <property type="match status" value="1"/>
</dbReference>
<evidence type="ECO:0000256" key="2">
    <source>
        <dbReference type="ARBA" id="ARBA00022491"/>
    </source>
</evidence>
<evidence type="ECO:0000313" key="8">
    <source>
        <dbReference type="EMBL" id="OOM16433.1"/>
    </source>
</evidence>
<reference evidence="8 9" key="1">
    <citation type="submission" date="2016-05" db="EMBL/GenBank/DDBJ databases">
        <title>Microbial solvent formation.</title>
        <authorList>
            <person name="Poehlein A."/>
            <person name="Montoya Solano J.D."/>
            <person name="Flitsch S."/>
            <person name="Krabben P."/>
            <person name="Duerre P."/>
            <person name="Daniel R."/>
        </authorList>
    </citation>
    <scope>NUCLEOTIDE SEQUENCE [LARGE SCALE GENOMIC DNA]</scope>
    <source>
        <strain evidence="8 9">L1-8</strain>
    </source>
</reference>
<accession>A0A1S8NJ79</accession>
<evidence type="ECO:0000256" key="1">
    <source>
        <dbReference type="ARBA" id="ARBA00021390"/>
    </source>
</evidence>
<keyword evidence="8" id="KW-0808">Transferase</keyword>
<feature type="domain" description="HTH deoR-type" evidence="7">
    <location>
        <begin position="3"/>
        <end position="58"/>
    </location>
</feature>
<dbReference type="Pfam" id="PF00455">
    <property type="entry name" value="DeoRC"/>
    <property type="match status" value="1"/>
</dbReference>
<gene>
    <name evidence="8" type="primary">lacR_1</name>
    <name evidence="8" type="ORF">CLOSAC_07040</name>
</gene>
<dbReference type="Proteomes" id="UP000191154">
    <property type="component" value="Unassembled WGS sequence"/>
</dbReference>
<keyword evidence="3" id="KW-0805">Transcription regulation</keyword>
<keyword evidence="4" id="KW-0238">DNA-binding</keyword>
<name>A0A1S8NJ79_CLOSA</name>
<dbReference type="InterPro" id="IPR001034">
    <property type="entry name" value="DeoR_HTH"/>
</dbReference>
<dbReference type="GO" id="GO:0003677">
    <property type="term" value="F:DNA binding"/>
    <property type="evidence" value="ECO:0007669"/>
    <property type="project" value="UniProtKB-KW"/>
</dbReference>
<evidence type="ECO:0000256" key="4">
    <source>
        <dbReference type="ARBA" id="ARBA00023125"/>
    </source>
</evidence>
<dbReference type="RefSeq" id="WP_077864145.1">
    <property type="nucleotide sequence ID" value="NZ_LZYZ01000001.1"/>
</dbReference>
<dbReference type="InterPro" id="IPR014036">
    <property type="entry name" value="DeoR-like_C"/>
</dbReference>
<proteinExistence type="predicted"/>
<keyword evidence="2" id="KW-0678">Repressor</keyword>
<evidence type="ECO:0000256" key="3">
    <source>
        <dbReference type="ARBA" id="ARBA00023015"/>
    </source>
</evidence>